<evidence type="ECO:0000256" key="1">
    <source>
        <dbReference type="ARBA" id="ARBA00022448"/>
    </source>
</evidence>
<sequence length="369" mass="40527">MSQVVLEKIVKSYGDVDVVHGIDLTVASKEFVVLVGPSGCGKSTTLRMIAGLEEISGGKLYIGDKVVNDVAPKDRDVAMVFQNYALYPHLNVYENIAFGLRIRKVDKEEIKRTVAEVAEILSLTPLLERKPADLSGGQRQRVAMGRAIVRHPEVFLFDEPLSNLDAQLRTQMRAEIKRLHKRLGVTSVYVTHDQVEAMTLADRIVVMSQGRIEQVGTPMELFMNPANRFVAGFIGSPPMNQLKAVIVDSKDGPAAQLSETVQIPLPAAEGMGAAIGQSVIIGIRPEDVLLEANESLPTVPLEINLIEPLGSEALIHAVVADEPFVIKTDTHGDIDHLNHITQFYVNVDRVKVFDEKSGLALYRPDQKRG</sequence>
<dbReference type="SMART" id="SM00382">
    <property type="entry name" value="AAA"/>
    <property type="match status" value="1"/>
</dbReference>
<gene>
    <name evidence="5" type="primary">ugpC_9</name>
    <name evidence="5" type="ORF">IMCC3135_19815</name>
</gene>
<dbReference type="GO" id="GO:0016887">
    <property type="term" value="F:ATP hydrolysis activity"/>
    <property type="evidence" value="ECO:0007669"/>
    <property type="project" value="InterPro"/>
</dbReference>
<dbReference type="GO" id="GO:0140359">
    <property type="term" value="F:ABC-type transporter activity"/>
    <property type="evidence" value="ECO:0007669"/>
    <property type="project" value="InterPro"/>
</dbReference>
<dbReference type="Pfam" id="PF17912">
    <property type="entry name" value="OB_MalK"/>
    <property type="match status" value="1"/>
</dbReference>
<accession>A0A2Z2NRG7</accession>
<keyword evidence="5" id="KW-0378">Hydrolase</keyword>
<dbReference type="GO" id="GO:0008643">
    <property type="term" value="P:carbohydrate transport"/>
    <property type="evidence" value="ECO:0007669"/>
    <property type="project" value="InterPro"/>
</dbReference>
<evidence type="ECO:0000259" key="4">
    <source>
        <dbReference type="PROSITE" id="PS50893"/>
    </source>
</evidence>
<dbReference type="FunFam" id="3.40.50.300:FF:000042">
    <property type="entry name" value="Maltose/maltodextrin ABC transporter, ATP-binding protein"/>
    <property type="match status" value="1"/>
</dbReference>
<dbReference type="GO" id="GO:0005524">
    <property type="term" value="F:ATP binding"/>
    <property type="evidence" value="ECO:0007669"/>
    <property type="project" value="UniProtKB-KW"/>
</dbReference>
<evidence type="ECO:0000313" key="6">
    <source>
        <dbReference type="Proteomes" id="UP000250079"/>
    </source>
</evidence>
<dbReference type="SUPFAM" id="SSF52540">
    <property type="entry name" value="P-loop containing nucleoside triphosphate hydrolases"/>
    <property type="match status" value="1"/>
</dbReference>
<keyword evidence="1" id="KW-0813">Transport</keyword>
<dbReference type="NCBIfam" id="NF008653">
    <property type="entry name" value="PRK11650.1"/>
    <property type="match status" value="1"/>
</dbReference>
<dbReference type="Pfam" id="PF00005">
    <property type="entry name" value="ABC_tran"/>
    <property type="match status" value="1"/>
</dbReference>
<organism evidence="5 6">
    <name type="scientific">Granulosicoccus antarcticus IMCC3135</name>
    <dbReference type="NCBI Taxonomy" id="1192854"/>
    <lineage>
        <taxon>Bacteria</taxon>
        <taxon>Pseudomonadati</taxon>
        <taxon>Pseudomonadota</taxon>
        <taxon>Gammaproteobacteria</taxon>
        <taxon>Chromatiales</taxon>
        <taxon>Granulosicoccaceae</taxon>
        <taxon>Granulosicoccus</taxon>
    </lineage>
</organism>
<dbReference type="PROSITE" id="PS50893">
    <property type="entry name" value="ABC_TRANSPORTER_2"/>
    <property type="match status" value="1"/>
</dbReference>
<dbReference type="InterPro" id="IPR040582">
    <property type="entry name" value="OB_MalK-like"/>
</dbReference>
<dbReference type="PROSITE" id="PS00211">
    <property type="entry name" value="ABC_TRANSPORTER_1"/>
    <property type="match status" value="1"/>
</dbReference>
<proteinExistence type="predicted"/>
<dbReference type="InterPro" id="IPR003439">
    <property type="entry name" value="ABC_transporter-like_ATP-bd"/>
</dbReference>
<protein>
    <submittedName>
        <fullName evidence="5">sn-glycerol-3-phosphate import ATP-binding protein UgpC</fullName>
        <ecNumber evidence="5">3.6.3.20</ecNumber>
    </submittedName>
</protein>
<keyword evidence="2" id="KW-0547">Nucleotide-binding</keyword>
<evidence type="ECO:0000313" key="5">
    <source>
        <dbReference type="EMBL" id="ASJ74042.1"/>
    </source>
</evidence>
<dbReference type="Gene3D" id="2.40.50.100">
    <property type="match status" value="1"/>
</dbReference>
<dbReference type="Gene3D" id="2.40.50.140">
    <property type="entry name" value="Nucleic acid-binding proteins"/>
    <property type="match status" value="1"/>
</dbReference>
<dbReference type="SUPFAM" id="SSF50331">
    <property type="entry name" value="MOP-like"/>
    <property type="match status" value="1"/>
</dbReference>
<dbReference type="KEGG" id="gai:IMCC3135_19815"/>
<reference evidence="5 6" key="1">
    <citation type="submission" date="2016-12" db="EMBL/GenBank/DDBJ databases">
        <authorList>
            <person name="Song W.-J."/>
            <person name="Kurnit D.M."/>
        </authorList>
    </citation>
    <scope>NUCLEOTIDE SEQUENCE [LARGE SCALE GENOMIC DNA]</scope>
    <source>
        <strain evidence="5 6">IMCC3135</strain>
    </source>
</reference>
<dbReference type="AlphaFoldDB" id="A0A2Z2NRG7"/>
<dbReference type="EMBL" id="CP018632">
    <property type="protein sequence ID" value="ASJ74042.1"/>
    <property type="molecule type" value="Genomic_DNA"/>
</dbReference>
<dbReference type="EC" id="3.6.3.20" evidence="5"/>
<dbReference type="OrthoDB" id="9802264at2"/>
<dbReference type="InterPro" id="IPR003593">
    <property type="entry name" value="AAA+_ATPase"/>
</dbReference>
<dbReference type="InterPro" id="IPR015855">
    <property type="entry name" value="ABC_transpr_MalK-like"/>
</dbReference>
<dbReference type="InterPro" id="IPR017871">
    <property type="entry name" value="ABC_transporter-like_CS"/>
</dbReference>
<dbReference type="InterPro" id="IPR047641">
    <property type="entry name" value="ABC_transpr_MalK/UgpC-like"/>
</dbReference>
<dbReference type="InterPro" id="IPR027417">
    <property type="entry name" value="P-loop_NTPase"/>
</dbReference>
<dbReference type="Gene3D" id="3.40.50.300">
    <property type="entry name" value="P-loop containing nucleotide triphosphate hydrolases"/>
    <property type="match status" value="1"/>
</dbReference>
<dbReference type="GO" id="GO:0055052">
    <property type="term" value="C:ATP-binding cassette (ABC) transporter complex, substrate-binding subunit-containing"/>
    <property type="evidence" value="ECO:0007669"/>
    <property type="project" value="TreeGrafter"/>
</dbReference>
<feature type="domain" description="ABC transporter" evidence="4">
    <location>
        <begin position="4"/>
        <end position="234"/>
    </location>
</feature>
<keyword evidence="6" id="KW-1185">Reference proteome</keyword>
<dbReference type="PANTHER" id="PTHR43875">
    <property type="entry name" value="MALTODEXTRIN IMPORT ATP-BINDING PROTEIN MSMX"/>
    <property type="match status" value="1"/>
</dbReference>
<dbReference type="Proteomes" id="UP000250079">
    <property type="component" value="Chromosome"/>
</dbReference>
<dbReference type="CDD" id="cd03301">
    <property type="entry name" value="ABC_MalK_N"/>
    <property type="match status" value="1"/>
</dbReference>
<dbReference type="InterPro" id="IPR012340">
    <property type="entry name" value="NA-bd_OB-fold"/>
</dbReference>
<dbReference type="RefSeq" id="WP_088919133.1">
    <property type="nucleotide sequence ID" value="NZ_CP018632.1"/>
</dbReference>
<name>A0A2Z2NRG7_9GAMM</name>
<dbReference type="InterPro" id="IPR008995">
    <property type="entry name" value="Mo/tungstate-bd_C_term_dom"/>
</dbReference>
<evidence type="ECO:0000256" key="2">
    <source>
        <dbReference type="ARBA" id="ARBA00022741"/>
    </source>
</evidence>
<evidence type="ECO:0000256" key="3">
    <source>
        <dbReference type="ARBA" id="ARBA00022840"/>
    </source>
</evidence>
<keyword evidence="3 5" id="KW-0067">ATP-binding</keyword>
<dbReference type="PANTHER" id="PTHR43875:SF1">
    <property type="entry name" value="OSMOPROTECTIVE COMPOUNDS UPTAKE ATP-BINDING PROTEIN GGTA"/>
    <property type="match status" value="1"/>
</dbReference>